<protein>
    <submittedName>
        <fullName evidence="2">Uncharacterized protein AlNc14C3G413</fullName>
    </submittedName>
</protein>
<dbReference type="SUPFAM" id="SSF54695">
    <property type="entry name" value="POZ domain"/>
    <property type="match status" value="1"/>
</dbReference>
<evidence type="ECO:0000259" key="1">
    <source>
        <dbReference type="PROSITE" id="PS50097"/>
    </source>
</evidence>
<reference evidence="2" key="1">
    <citation type="journal article" date="2011" name="PLoS Biol.">
        <title>Gene gain and loss during evolution of obligate parasitism in the white rust pathogen of Arabidopsis thaliana.</title>
        <authorList>
            <person name="Kemen E."/>
            <person name="Gardiner A."/>
            <person name="Schultz-Larsen T."/>
            <person name="Kemen A.C."/>
            <person name="Balmuth A.L."/>
            <person name="Robert-Seilaniantz A."/>
            <person name="Bailey K."/>
            <person name="Holub E."/>
            <person name="Studholme D.J."/>
            <person name="Maclean D."/>
            <person name="Jones J.D."/>
        </authorList>
    </citation>
    <scope>NUCLEOTIDE SEQUENCE</scope>
</reference>
<evidence type="ECO:0000313" key="2">
    <source>
        <dbReference type="EMBL" id="CCA14305.1"/>
    </source>
</evidence>
<gene>
    <name evidence="2" type="primary">AlNc14C3G413</name>
    <name evidence="2" type="ORF">ALNC14_004480</name>
</gene>
<feature type="domain" description="BTB" evidence="1">
    <location>
        <begin position="126"/>
        <end position="193"/>
    </location>
</feature>
<dbReference type="HOGENOM" id="CLU_050788_0_0_1"/>
<sequence length="331" mass="37565">MNRNIRSETVEFIVRAAEDLVLAGKERNIVRVPANNLYSCLMQKTQRFSSLFRHYSKHHGLPRDSLEFIFTDQLDPDGSPESVFLQKNDIILVRHRPPTSSIARPLVNDDEYFSRMKELLASGENSDVVIEVGTEGASFPAHRSILSARCEFFRAMLRPGAMKESTAGVVRITNHSAEMVSKMLEFIYTNRVSDLHKLGHQQLIELLTLAEQYLLVSLRCACEAAAQELVNLQNIGKFLVAAENHNANYLKESCLQFFVEYRHEILQDDAFREEVESCPSIAFQLLKVLAQKMPVVPVAPVAVCSTTSTESSKRRRLCMPSDEEEVSREWT</sequence>
<dbReference type="EMBL" id="FR824048">
    <property type="protein sequence ID" value="CCA14305.1"/>
    <property type="molecule type" value="Genomic_DNA"/>
</dbReference>
<dbReference type="InterPro" id="IPR011333">
    <property type="entry name" value="SKP1/BTB/POZ_sf"/>
</dbReference>
<dbReference type="Gene3D" id="3.10.20.90">
    <property type="entry name" value="Phosphatidylinositol 3-kinase Catalytic Subunit, Chain A, domain 1"/>
    <property type="match status" value="1"/>
</dbReference>
<dbReference type="AlphaFoldDB" id="F0VZT4"/>
<dbReference type="PROSITE" id="PS50097">
    <property type="entry name" value="BTB"/>
    <property type="match status" value="1"/>
</dbReference>
<dbReference type="CDD" id="cd01763">
    <property type="entry name" value="Ubl_SUMO_like"/>
    <property type="match status" value="1"/>
</dbReference>
<dbReference type="Gene3D" id="3.30.710.10">
    <property type="entry name" value="Potassium Channel Kv1.1, Chain A"/>
    <property type="match status" value="1"/>
</dbReference>
<dbReference type="InterPro" id="IPR029071">
    <property type="entry name" value="Ubiquitin-like_domsf"/>
</dbReference>
<name>F0VZT4_9STRA</name>
<organism evidence="2">
    <name type="scientific">Albugo laibachii Nc14</name>
    <dbReference type="NCBI Taxonomy" id="890382"/>
    <lineage>
        <taxon>Eukaryota</taxon>
        <taxon>Sar</taxon>
        <taxon>Stramenopiles</taxon>
        <taxon>Oomycota</taxon>
        <taxon>Peronosporomycetes</taxon>
        <taxon>Albuginales</taxon>
        <taxon>Albuginaceae</taxon>
        <taxon>Albugo</taxon>
    </lineage>
</organism>
<dbReference type="Gene3D" id="1.25.40.420">
    <property type="match status" value="1"/>
</dbReference>
<dbReference type="PANTHER" id="PTHR24413">
    <property type="entry name" value="SPECKLE-TYPE POZ PROTEIN"/>
    <property type="match status" value="1"/>
</dbReference>
<dbReference type="Pfam" id="PF00651">
    <property type="entry name" value="BTB"/>
    <property type="match status" value="1"/>
</dbReference>
<dbReference type="SUPFAM" id="SSF54236">
    <property type="entry name" value="Ubiquitin-like"/>
    <property type="match status" value="1"/>
</dbReference>
<dbReference type="SMART" id="SM00225">
    <property type="entry name" value="BTB"/>
    <property type="match status" value="1"/>
</dbReference>
<dbReference type="InterPro" id="IPR000210">
    <property type="entry name" value="BTB/POZ_dom"/>
</dbReference>
<proteinExistence type="predicted"/>
<reference evidence="2" key="2">
    <citation type="submission" date="2011-02" db="EMBL/GenBank/DDBJ databases">
        <authorList>
            <person name="MacLean D."/>
        </authorList>
    </citation>
    <scope>NUCLEOTIDE SEQUENCE</scope>
</reference>
<accession>F0VZT4</accession>